<dbReference type="InterPro" id="IPR036428">
    <property type="entry name" value="PCD_sf"/>
</dbReference>
<keyword evidence="6" id="KW-1185">Reference proteome</keyword>
<dbReference type="AlphaFoldDB" id="W0E693"/>
<dbReference type="GO" id="GO:0006729">
    <property type="term" value="P:tetrahydrobiopterin biosynthetic process"/>
    <property type="evidence" value="ECO:0007669"/>
    <property type="project" value="InterPro"/>
</dbReference>
<dbReference type="SUPFAM" id="SSF55248">
    <property type="entry name" value="PCD-like"/>
    <property type="match status" value="1"/>
</dbReference>
<dbReference type="STRING" id="765910.MARPU_15390"/>
<evidence type="ECO:0000256" key="2">
    <source>
        <dbReference type="ARBA" id="ARBA00006472"/>
    </source>
</evidence>
<dbReference type="Gene3D" id="3.30.1360.20">
    <property type="entry name" value="Transcriptional coactivator/pterin dehydratase"/>
    <property type="match status" value="1"/>
</dbReference>
<gene>
    <name evidence="5" type="ORF">MARPU_15390</name>
</gene>
<comment type="catalytic activity">
    <reaction evidence="1">
        <text>(4aS,6R)-4a-hydroxy-L-erythro-5,6,7,8-tetrahydrobiopterin = (6R)-L-erythro-6,7-dihydrobiopterin + H2O</text>
        <dbReference type="Rhea" id="RHEA:11920"/>
        <dbReference type="ChEBI" id="CHEBI:15377"/>
        <dbReference type="ChEBI" id="CHEBI:15642"/>
        <dbReference type="ChEBI" id="CHEBI:43120"/>
        <dbReference type="EC" id="4.2.1.96"/>
    </reaction>
</comment>
<reference evidence="5 6" key="1">
    <citation type="submission" date="2013-12" db="EMBL/GenBank/DDBJ databases">
        <authorList>
            <consortium name="DOE Joint Genome Institute"/>
            <person name="Bryant D.A."/>
            <person name="Huntemann M."/>
            <person name="Han J."/>
            <person name="Chen A."/>
            <person name="Kyrpides N."/>
            <person name="Mavromatis K."/>
            <person name="Markowitz V."/>
            <person name="Palaniappan K."/>
            <person name="Ivanova N."/>
            <person name="Schaumberg A."/>
            <person name="Pati A."/>
            <person name="Liolios K."/>
            <person name="Nordberg H.P."/>
            <person name="Cantor M.N."/>
            <person name="Hua S.X."/>
            <person name="Woyke T."/>
        </authorList>
    </citation>
    <scope>NUCLEOTIDE SEQUENCE [LARGE SCALE GENOMIC DNA]</scope>
    <source>
        <strain evidence="5 6">984</strain>
    </source>
</reference>
<organism evidence="5 6">
    <name type="scientific">Marichromatium purpuratum 984</name>
    <dbReference type="NCBI Taxonomy" id="765910"/>
    <lineage>
        <taxon>Bacteria</taxon>
        <taxon>Pseudomonadati</taxon>
        <taxon>Pseudomonadota</taxon>
        <taxon>Gammaproteobacteria</taxon>
        <taxon>Chromatiales</taxon>
        <taxon>Chromatiaceae</taxon>
        <taxon>Marichromatium</taxon>
    </lineage>
</organism>
<dbReference type="InterPro" id="IPR001533">
    <property type="entry name" value="Pterin_deHydtase"/>
</dbReference>
<dbReference type="EMBL" id="CP007031">
    <property type="protein sequence ID" value="AHF05073.1"/>
    <property type="molecule type" value="Genomic_DNA"/>
</dbReference>
<dbReference type="KEGG" id="mpur:MARPU_15390"/>
<dbReference type="Pfam" id="PF01329">
    <property type="entry name" value="Pterin_4a"/>
    <property type="match status" value="1"/>
</dbReference>
<dbReference type="Proteomes" id="UP000005275">
    <property type="component" value="Chromosome"/>
</dbReference>
<dbReference type="OrthoDB" id="5297462at2"/>
<dbReference type="RefSeq" id="WP_005222820.1">
    <property type="nucleotide sequence ID" value="NZ_CP007031.1"/>
</dbReference>
<dbReference type="eggNOG" id="COG2154">
    <property type="taxonomic scope" value="Bacteria"/>
</dbReference>
<evidence type="ECO:0000313" key="6">
    <source>
        <dbReference type="Proteomes" id="UP000005275"/>
    </source>
</evidence>
<evidence type="ECO:0000256" key="3">
    <source>
        <dbReference type="ARBA" id="ARBA00013252"/>
    </source>
</evidence>
<name>W0E693_MARPU</name>
<dbReference type="EC" id="4.2.1.96" evidence="3"/>
<evidence type="ECO:0000256" key="4">
    <source>
        <dbReference type="ARBA" id="ARBA00023239"/>
    </source>
</evidence>
<protein>
    <recommendedName>
        <fullName evidence="3">4a-hydroxytetrahydrobiopterin dehydratase</fullName>
        <ecNumber evidence="3">4.2.1.96</ecNumber>
    </recommendedName>
</protein>
<dbReference type="HOGENOM" id="CLU_179139_0_0_6"/>
<evidence type="ECO:0000256" key="1">
    <source>
        <dbReference type="ARBA" id="ARBA00001554"/>
    </source>
</evidence>
<keyword evidence="4" id="KW-0456">Lyase</keyword>
<accession>W0E693</accession>
<sequence>MNQSDWRERNRPARLERRLNFADYDHTRDFLEDMAGVSERLGYYPDISFGRTHVSITIHAEDGAECVDPARRALAGEVDALLARSQGASS</sequence>
<evidence type="ECO:0000313" key="5">
    <source>
        <dbReference type="EMBL" id="AHF05073.1"/>
    </source>
</evidence>
<proteinExistence type="inferred from homology"/>
<comment type="similarity">
    <text evidence="2">Belongs to the pterin-4-alpha-carbinolamine dehydratase family.</text>
</comment>
<dbReference type="GO" id="GO:0008124">
    <property type="term" value="F:4-alpha-hydroxytetrahydrobiopterin dehydratase activity"/>
    <property type="evidence" value="ECO:0007669"/>
    <property type="project" value="UniProtKB-EC"/>
</dbReference>